<proteinExistence type="predicted"/>
<dbReference type="Proteomes" id="UP000887576">
    <property type="component" value="Unplaced"/>
</dbReference>
<name>A0AC34R1W7_9BILA</name>
<sequence>MPRDFGPWQERISSKGKIYFYNRVTAKSQWSKPSEWIEADKLKEKQVLGGINGDGKHARISPPPLPPSIPSSSSRSENNGDSGDAYDKRKYGRHQSASSSSQYSEDTSRGASRNGHSSRSSYSDERSTFSSPSSNGKHRRSFDNHHHRPRSRSSSRNSSSNYNMSYQNDREPSKPRILNNSTVNHDYDHDKTLQPVSISSDDEPSVKKFKIDTTVVLKEPLDGAELISEDEASQITKDVDETVAEEPMEEDMTFLTDGELDNFIPETFMAKIRVPGVDQMDLDLKKFVTKQREIEVEGLEVIKDRVTVRQLYSTLEIEKAVLEMQSAHSSEQCEALSGFGF</sequence>
<evidence type="ECO:0000313" key="2">
    <source>
        <dbReference type="WBParaSite" id="JU765_v2.g2569.t1"/>
    </source>
</evidence>
<evidence type="ECO:0000313" key="1">
    <source>
        <dbReference type="Proteomes" id="UP000887576"/>
    </source>
</evidence>
<dbReference type="WBParaSite" id="JU765_v2.g2569.t1">
    <property type="protein sequence ID" value="JU765_v2.g2569.t1"/>
    <property type="gene ID" value="JU765_v2.g2569"/>
</dbReference>
<reference evidence="2" key="1">
    <citation type="submission" date="2022-11" db="UniProtKB">
        <authorList>
            <consortium name="WormBaseParasite"/>
        </authorList>
    </citation>
    <scope>IDENTIFICATION</scope>
</reference>
<accession>A0AC34R1W7</accession>
<organism evidence="1 2">
    <name type="scientific">Panagrolaimus sp. JU765</name>
    <dbReference type="NCBI Taxonomy" id="591449"/>
    <lineage>
        <taxon>Eukaryota</taxon>
        <taxon>Metazoa</taxon>
        <taxon>Ecdysozoa</taxon>
        <taxon>Nematoda</taxon>
        <taxon>Chromadorea</taxon>
        <taxon>Rhabditida</taxon>
        <taxon>Tylenchina</taxon>
        <taxon>Panagrolaimomorpha</taxon>
        <taxon>Panagrolaimoidea</taxon>
        <taxon>Panagrolaimidae</taxon>
        <taxon>Panagrolaimus</taxon>
    </lineage>
</organism>
<protein>
    <submittedName>
        <fullName evidence="2">WW domain-containing protein</fullName>
    </submittedName>
</protein>